<keyword evidence="1" id="KW-0472">Membrane</keyword>
<keyword evidence="3" id="KW-1185">Reference proteome</keyword>
<evidence type="ECO:0000313" key="2">
    <source>
        <dbReference type="EMBL" id="KAL2852779.1"/>
    </source>
</evidence>
<keyword evidence="1" id="KW-0812">Transmembrane</keyword>
<gene>
    <name evidence="2" type="ORF">BJX68DRAFT_58817</name>
</gene>
<feature type="transmembrane region" description="Helical" evidence="1">
    <location>
        <begin position="119"/>
        <end position="138"/>
    </location>
</feature>
<organism evidence="2 3">
    <name type="scientific">Aspergillus pseudodeflectus</name>
    <dbReference type="NCBI Taxonomy" id="176178"/>
    <lineage>
        <taxon>Eukaryota</taxon>
        <taxon>Fungi</taxon>
        <taxon>Dikarya</taxon>
        <taxon>Ascomycota</taxon>
        <taxon>Pezizomycotina</taxon>
        <taxon>Eurotiomycetes</taxon>
        <taxon>Eurotiomycetidae</taxon>
        <taxon>Eurotiales</taxon>
        <taxon>Aspergillaceae</taxon>
        <taxon>Aspergillus</taxon>
        <taxon>Aspergillus subgen. Nidulantes</taxon>
    </lineage>
</organism>
<dbReference type="GeneID" id="98164616"/>
<comment type="caution">
    <text evidence="2">The sequence shown here is derived from an EMBL/GenBank/DDBJ whole genome shotgun (WGS) entry which is preliminary data.</text>
</comment>
<protein>
    <submittedName>
        <fullName evidence="2">Uncharacterized protein</fullName>
    </submittedName>
</protein>
<name>A0ABR4KLV0_9EURO</name>
<dbReference type="EMBL" id="JBFXLR010000015">
    <property type="protein sequence ID" value="KAL2852779.1"/>
    <property type="molecule type" value="Genomic_DNA"/>
</dbReference>
<evidence type="ECO:0000256" key="1">
    <source>
        <dbReference type="SAM" id="Phobius"/>
    </source>
</evidence>
<reference evidence="2 3" key="1">
    <citation type="submission" date="2024-07" db="EMBL/GenBank/DDBJ databases">
        <title>Section-level genome sequencing and comparative genomics of Aspergillus sections Usti and Cavernicolus.</title>
        <authorList>
            <consortium name="Lawrence Berkeley National Laboratory"/>
            <person name="Nybo J.L."/>
            <person name="Vesth T.C."/>
            <person name="Theobald S."/>
            <person name="Frisvad J.C."/>
            <person name="Larsen T.O."/>
            <person name="Kjaerboelling I."/>
            <person name="Rothschild-Mancinelli K."/>
            <person name="Lyhne E.K."/>
            <person name="Kogle M.E."/>
            <person name="Barry K."/>
            <person name="Clum A."/>
            <person name="Na H."/>
            <person name="Ledsgaard L."/>
            <person name="Lin J."/>
            <person name="Lipzen A."/>
            <person name="Kuo A."/>
            <person name="Riley R."/>
            <person name="Mondo S."/>
            <person name="LaButti K."/>
            <person name="Haridas S."/>
            <person name="Pangalinan J."/>
            <person name="Salamov A.A."/>
            <person name="Simmons B.A."/>
            <person name="Magnuson J.K."/>
            <person name="Chen J."/>
            <person name="Drula E."/>
            <person name="Henrissat B."/>
            <person name="Wiebenga A."/>
            <person name="Lubbers R.J."/>
            <person name="Gomes A.C."/>
            <person name="Macurrencykelacurrency M.R."/>
            <person name="Stajich J."/>
            <person name="Grigoriev I.V."/>
            <person name="Mortensen U.H."/>
            <person name="De vries R.P."/>
            <person name="Baker S.E."/>
            <person name="Andersen M.R."/>
        </authorList>
    </citation>
    <scope>NUCLEOTIDE SEQUENCE [LARGE SCALE GENOMIC DNA]</scope>
    <source>
        <strain evidence="2 3">CBS 756.74</strain>
    </source>
</reference>
<proteinExistence type="predicted"/>
<keyword evidence="1" id="KW-1133">Transmembrane helix</keyword>
<dbReference type="RefSeq" id="XP_070900601.1">
    <property type="nucleotide sequence ID" value="XM_071049452.1"/>
</dbReference>
<accession>A0ABR4KLV0</accession>
<evidence type="ECO:0000313" key="3">
    <source>
        <dbReference type="Proteomes" id="UP001610444"/>
    </source>
</evidence>
<dbReference type="Proteomes" id="UP001610444">
    <property type="component" value="Unassembled WGS sequence"/>
</dbReference>
<sequence length="139" mass="15444">MKMIRAIPPKKPPSLVNCPQSAPSRASWRLESSALVSYRRLTAPLDHKLCLVSTTCKHLSTGRKRQVCRVVATVEAEPTEDGCESLKSMHSIRPEPPRHCRHGLLSLLFGSTGLRTWDLFYSSSFLGVLVFLLSAATIR</sequence>